<reference evidence="2 3" key="1">
    <citation type="submission" date="2018-05" db="EMBL/GenBank/DDBJ databases">
        <title>The Hungate 1000. A catalogue of reference genomes from the rumen microbiome.</title>
        <authorList>
            <person name="Kelly W."/>
        </authorList>
    </citation>
    <scope>NUCLEOTIDE SEQUENCE [LARGE SCALE GENOMIC DNA]</scope>
    <source>
        <strain evidence="2 3">NLAE-zl-C242</strain>
    </source>
</reference>
<name>A0A2Y9BL33_9FIRM</name>
<keyword evidence="1" id="KW-0472">Membrane</keyword>
<dbReference type="AlphaFoldDB" id="A0A2Y9BL33"/>
<accession>A0A2Y9BL33</accession>
<keyword evidence="1" id="KW-1133">Transmembrane helix</keyword>
<sequence length="128" mass="14497">MKKISVNILCSTAITLLILSILGAISGAQFLLINSVFQSFIVNIVIHIGLLFTHRFESSYAILEFALDIGYLEVVVIIFGAIFNWYGSTPIWVLVIMTTIIYIVGVFLNMVQMRQEVEEINELLQKRK</sequence>
<comment type="caution">
    <text evidence="2">The sequence shown here is derived from an EMBL/GenBank/DDBJ whole genome shotgun (WGS) entry which is preliminary data.</text>
</comment>
<gene>
    <name evidence="2" type="ORF">A8806_1264</name>
</gene>
<proteinExistence type="predicted"/>
<dbReference type="RefSeq" id="WP_181368876.1">
    <property type="nucleotide sequence ID" value="NZ_BAAACK010000027.1"/>
</dbReference>
<feature type="transmembrane region" description="Helical" evidence="1">
    <location>
        <begin position="91"/>
        <end position="111"/>
    </location>
</feature>
<protein>
    <recommendedName>
        <fullName evidence="4">DUF3021 family protein</fullName>
    </recommendedName>
</protein>
<evidence type="ECO:0000313" key="3">
    <source>
        <dbReference type="Proteomes" id="UP000245845"/>
    </source>
</evidence>
<keyword evidence="3" id="KW-1185">Reference proteome</keyword>
<keyword evidence="1" id="KW-0812">Transmembrane</keyword>
<evidence type="ECO:0008006" key="4">
    <source>
        <dbReference type="Google" id="ProtNLM"/>
    </source>
</evidence>
<organism evidence="2 3">
    <name type="scientific">Faecalicatena orotica</name>
    <dbReference type="NCBI Taxonomy" id="1544"/>
    <lineage>
        <taxon>Bacteria</taxon>
        <taxon>Bacillati</taxon>
        <taxon>Bacillota</taxon>
        <taxon>Clostridia</taxon>
        <taxon>Lachnospirales</taxon>
        <taxon>Lachnospiraceae</taxon>
        <taxon>Faecalicatena</taxon>
    </lineage>
</organism>
<dbReference type="Proteomes" id="UP000245845">
    <property type="component" value="Unassembled WGS sequence"/>
</dbReference>
<evidence type="ECO:0000313" key="2">
    <source>
        <dbReference type="EMBL" id="PWJ17990.1"/>
    </source>
</evidence>
<evidence type="ECO:0000256" key="1">
    <source>
        <dbReference type="SAM" id="Phobius"/>
    </source>
</evidence>
<dbReference type="EMBL" id="QGDL01000026">
    <property type="protein sequence ID" value="PWJ17990.1"/>
    <property type="molecule type" value="Genomic_DNA"/>
</dbReference>
<feature type="transmembrane region" description="Helical" evidence="1">
    <location>
        <begin position="33"/>
        <end position="53"/>
    </location>
</feature>
<feature type="transmembrane region" description="Helical" evidence="1">
    <location>
        <begin position="65"/>
        <end position="85"/>
    </location>
</feature>